<evidence type="ECO:0000313" key="1">
    <source>
        <dbReference type="EMBL" id="OLL21727.1"/>
    </source>
</evidence>
<name>A0A1U7LGF1_NEOID</name>
<comment type="caution">
    <text evidence="1">The sequence shown here is derived from an EMBL/GenBank/DDBJ whole genome shotgun (WGS) entry which is preliminary data.</text>
</comment>
<evidence type="ECO:0000313" key="2">
    <source>
        <dbReference type="Proteomes" id="UP000186594"/>
    </source>
</evidence>
<dbReference type="AlphaFoldDB" id="A0A1U7LGF1"/>
<protein>
    <submittedName>
        <fullName evidence="1">Uncharacterized protein</fullName>
    </submittedName>
</protein>
<proteinExistence type="predicted"/>
<gene>
    <name evidence="1" type="ORF">NEOLI_001694</name>
</gene>
<dbReference type="EMBL" id="LXFE01004361">
    <property type="protein sequence ID" value="OLL21727.1"/>
    <property type="molecule type" value="Genomic_DNA"/>
</dbReference>
<reference evidence="1 2" key="1">
    <citation type="submission" date="2016-04" db="EMBL/GenBank/DDBJ databases">
        <title>Evolutionary innovation and constraint leading to complex multicellularity in the Ascomycota.</title>
        <authorList>
            <person name="Cisse O."/>
            <person name="Nguyen A."/>
            <person name="Hewitt D.A."/>
            <person name="Jedd G."/>
            <person name="Stajich J.E."/>
        </authorList>
    </citation>
    <scope>NUCLEOTIDE SEQUENCE [LARGE SCALE GENOMIC DNA]</scope>
    <source>
        <strain evidence="1 2">DAH-3</strain>
    </source>
</reference>
<dbReference type="Proteomes" id="UP000186594">
    <property type="component" value="Unassembled WGS sequence"/>
</dbReference>
<organism evidence="1 2">
    <name type="scientific">Neolecta irregularis (strain DAH-3)</name>
    <dbReference type="NCBI Taxonomy" id="1198029"/>
    <lineage>
        <taxon>Eukaryota</taxon>
        <taxon>Fungi</taxon>
        <taxon>Dikarya</taxon>
        <taxon>Ascomycota</taxon>
        <taxon>Taphrinomycotina</taxon>
        <taxon>Neolectales</taxon>
        <taxon>Neolectaceae</taxon>
        <taxon>Neolecta</taxon>
    </lineage>
</organism>
<keyword evidence="2" id="KW-1185">Reference proteome</keyword>
<accession>A0A1U7LGF1</accession>
<sequence length="116" mass="13543">MRIHMRIVEKNQFEVGSDTVLWVARLDSASTTIHIRMVPADTQWDNCSNLLLAQFIYKNGDGDFEKISSELESHPFMSEYHSPTPDVSSNLCVYDDKKSCERRYKELLQENDLKRE</sequence>